<name>A0ACB8T7N2_9AGAM</name>
<keyword evidence="2" id="KW-1185">Reference proteome</keyword>
<comment type="caution">
    <text evidence="1">The sequence shown here is derived from an EMBL/GenBank/DDBJ whole genome shotgun (WGS) entry which is preliminary data.</text>
</comment>
<sequence>MRTGKQLRPTPKQATKNYCQDPHDLRRLHRALHSQFGVCVTRHLLAARYASIARNPCPPSPRAPRRRERDQPPATVVWLDAQHIRSTGRTSTGSPKTHCLRRQFAEQRHQTRPQLGPINFFRFLYQGGDSDSSRRDRFGELESKPAVRGTTLHNASSGNALSLR</sequence>
<dbReference type="Proteomes" id="UP000814140">
    <property type="component" value="Unassembled WGS sequence"/>
</dbReference>
<reference evidence="1" key="2">
    <citation type="journal article" date="2022" name="New Phytol.">
        <title>Evolutionary transition to the ectomycorrhizal habit in the genomes of a hyperdiverse lineage of mushroom-forming fungi.</title>
        <authorList>
            <person name="Looney B."/>
            <person name="Miyauchi S."/>
            <person name="Morin E."/>
            <person name="Drula E."/>
            <person name="Courty P.E."/>
            <person name="Kohler A."/>
            <person name="Kuo A."/>
            <person name="LaButti K."/>
            <person name="Pangilinan J."/>
            <person name="Lipzen A."/>
            <person name="Riley R."/>
            <person name="Andreopoulos W."/>
            <person name="He G."/>
            <person name="Johnson J."/>
            <person name="Nolan M."/>
            <person name="Tritt A."/>
            <person name="Barry K.W."/>
            <person name="Grigoriev I.V."/>
            <person name="Nagy L.G."/>
            <person name="Hibbett D."/>
            <person name="Henrissat B."/>
            <person name="Matheny P.B."/>
            <person name="Labbe J."/>
            <person name="Martin F.M."/>
        </authorList>
    </citation>
    <scope>NUCLEOTIDE SEQUENCE</scope>
    <source>
        <strain evidence="1">HHB10654</strain>
    </source>
</reference>
<accession>A0ACB8T7N2</accession>
<evidence type="ECO:0000313" key="2">
    <source>
        <dbReference type="Proteomes" id="UP000814140"/>
    </source>
</evidence>
<evidence type="ECO:0000313" key="1">
    <source>
        <dbReference type="EMBL" id="KAI0064171.1"/>
    </source>
</evidence>
<reference evidence="1" key="1">
    <citation type="submission" date="2021-03" db="EMBL/GenBank/DDBJ databases">
        <authorList>
            <consortium name="DOE Joint Genome Institute"/>
            <person name="Ahrendt S."/>
            <person name="Looney B.P."/>
            <person name="Miyauchi S."/>
            <person name="Morin E."/>
            <person name="Drula E."/>
            <person name="Courty P.E."/>
            <person name="Chicoki N."/>
            <person name="Fauchery L."/>
            <person name="Kohler A."/>
            <person name="Kuo A."/>
            <person name="Labutti K."/>
            <person name="Pangilinan J."/>
            <person name="Lipzen A."/>
            <person name="Riley R."/>
            <person name="Andreopoulos W."/>
            <person name="He G."/>
            <person name="Johnson J."/>
            <person name="Barry K.W."/>
            <person name="Grigoriev I.V."/>
            <person name="Nagy L."/>
            <person name="Hibbett D."/>
            <person name="Henrissat B."/>
            <person name="Matheny P.B."/>
            <person name="Labbe J."/>
            <person name="Martin F."/>
        </authorList>
    </citation>
    <scope>NUCLEOTIDE SEQUENCE</scope>
    <source>
        <strain evidence="1">HHB10654</strain>
    </source>
</reference>
<organism evidence="1 2">
    <name type="scientific">Artomyces pyxidatus</name>
    <dbReference type="NCBI Taxonomy" id="48021"/>
    <lineage>
        <taxon>Eukaryota</taxon>
        <taxon>Fungi</taxon>
        <taxon>Dikarya</taxon>
        <taxon>Basidiomycota</taxon>
        <taxon>Agaricomycotina</taxon>
        <taxon>Agaricomycetes</taxon>
        <taxon>Russulales</taxon>
        <taxon>Auriscalpiaceae</taxon>
        <taxon>Artomyces</taxon>
    </lineage>
</organism>
<gene>
    <name evidence="1" type="ORF">BV25DRAFT_348467</name>
</gene>
<dbReference type="EMBL" id="MU277200">
    <property type="protein sequence ID" value="KAI0064171.1"/>
    <property type="molecule type" value="Genomic_DNA"/>
</dbReference>
<proteinExistence type="predicted"/>
<protein>
    <submittedName>
        <fullName evidence="1">Uncharacterized protein</fullName>
    </submittedName>
</protein>